<dbReference type="InterPro" id="IPR000169">
    <property type="entry name" value="Pept_cys_AS"/>
</dbReference>
<evidence type="ECO:0000256" key="2">
    <source>
        <dbReference type="ARBA" id="ARBA00022670"/>
    </source>
</evidence>
<evidence type="ECO:0000256" key="5">
    <source>
        <dbReference type="ARBA" id="ARBA00022807"/>
    </source>
</evidence>
<evidence type="ECO:0000256" key="4">
    <source>
        <dbReference type="ARBA" id="ARBA00022801"/>
    </source>
</evidence>
<dbReference type="Gene3D" id="3.90.70.10">
    <property type="entry name" value="Cysteine proteinases"/>
    <property type="match status" value="1"/>
</dbReference>
<keyword evidence="3 8" id="KW-0732">Signal</keyword>
<dbReference type="InterPro" id="IPR025660">
    <property type="entry name" value="Pept_his_AS"/>
</dbReference>
<feature type="chain" id="PRO_5024891254" description="Peptidase C1A papain C-terminal domain-containing protein" evidence="8">
    <location>
        <begin position="18"/>
        <end position="332"/>
    </location>
</feature>
<sequence length="332" mass="37255">MRLAFITVAAVVSCTFAQPGLNIFSDEYIEFLNSQGLPWKAGRNFAKDTPLSHIQGLLNSLETSSSPPELESMYHEDNGEDLPEEFDARKKWSNCESIREIRDQSACGSCWAFSSSSVMSDRVCIHSGQKNQLRISAADIMECCDSCTDHGDGCFGGTAYLAFKQWVDSGFVSGGGYHSAYGCKPYPFPDCNPHCWVENYDAPKCKNECDKGSQVKYEKDKHYAKEVYMIISKDERQIQLELIKNGPVVAHFTVYDDFQTYQNGVYTPAPGSEPVGRHSVRIIGWGTENDTHPYWLITNSWNKRWGDQGLFKIMRGKNVCGIEDQIIAGLPQ</sequence>
<dbReference type="Proteomes" id="UP000410492">
    <property type="component" value="Unassembled WGS sequence"/>
</dbReference>
<keyword evidence="6" id="KW-0865">Zymogen</keyword>
<dbReference type="PRINTS" id="PR00705">
    <property type="entry name" value="PAPAIN"/>
</dbReference>
<dbReference type="InterPro" id="IPR013128">
    <property type="entry name" value="Peptidase_C1A"/>
</dbReference>
<protein>
    <recommendedName>
        <fullName evidence="9">Peptidase C1A papain C-terminal domain-containing protein</fullName>
    </recommendedName>
</protein>
<dbReference type="SMART" id="SM00645">
    <property type="entry name" value="Pept_C1"/>
    <property type="match status" value="1"/>
</dbReference>
<dbReference type="Pfam" id="PF00112">
    <property type="entry name" value="Peptidase_C1"/>
    <property type="match status" value="1"/>
</dbReference>
<keyword evidence="7" id="KW-1015">Disulfide bond</keyword>
<dbReference type="OrthoDB" id="640249at2759"/>
<evidence type="ECO:0000256" key="8">
    <source>
        <dbReference type="SAM" id="SignalP"/>
    </source>
</evidence>
<evidence type="ECO:0000256" key="3">
    <source>
        <dbReference type="ARBA" id="ARBA00022729"/>
    </source>
</evidence>
<evidence type="ECO:0000256" key="6">
    <source>
        <dbReference type="ARBA" id="ARBA00023145"/>
    </source>
</evidence>
<dbReference type="FunFam" id="3.90.70.10:FF:000031">
    <property type="entry name" value="Cathepsin B"/>
    <property type="match status" value="1"/>
</dbReference>
<keyword evidence="11" id="KW-1185">Reference proteome</keyword>
<keyword evidence="4" id="KW-0378">Hydrolase</keyword>
<accession>A0A653CK48</accession>
<reference evidence="10 11" key="1">
    <citation type="submission" date="2019-01" db="EMBL/GenBank/DDBJ databases">
        <authorList>
            <person name="Sayadi A."/>
        </authorList>
    </citation>
    <scope>NUCLEOTIDE SEQUENCE [LARGE SCALE GENOMIC DNA]</scope>
</reference>
<dbReference type="CDD" id="cd02620">
    <property type="entry name" value="Peptidase_C1A_CathepsinB"/>
    <property type="match status" value="1"/>
</dbReference>
<dbReference type="AlphaFoldDB" id="A0A653CK48"/>
<evidence type="ECO:0000313" key="11">
    <source>
        <dbReference type="Proteomes" id="UP000410492"/>
    </source>
</evidence>
<organism evidence="10 11">
    <name type="scientific">Callosobruchus maculatus</name>
    <name type="common">Southern cowpea weevil</name>
    <name type="synonym">Pulse bruchid</name>
    <dbReference type="NCBI Taxonomy" id="64391"/>
    <lineage>
        <taxon>Eukaryota</taxon>
        <taxon>Metazoa</taxon>
        <taxon>Ecdysozoa</taxon>
        <taxon>Arthropoda</taxon>
        <taxon>Hexapoda</taxon>
        <taxon>Insecta</taxon>
        <taxon>Pterygota</taxon>
        <taxon>Neoptera</taxon>
        <taxon>Endopterygota</taxon>
        <taxon>Coleoptera</taxon>
        <taxon>Polyphaga</taxon>
        <taxon>Cucujiformia</taxon>
        <taxon>Chrysomeloidea</taxon>
        <taxon>Chrysomelidae</taxon>
        <taxon>Bruchinae</taxon>
        <taxon>Bruchini</taxon>
        <taxon>Callosobruchus</taxon>
    </lineage>
</organism>
<dbReference type="PROSITE" id="PS00139">
    <property type="entry name" value="THIOL_PROTEASE_CYS"/>
    <property type="match status" value="1"/>
</dbReference>
<feature type="domain" description="Peptidase C1A papain C-terminal" evidence="9">
    <location>
        <begin position="82"/>
        <end position="330"/>
    </location>
</feature>
<dbReference type="PROSITE" id="PS00639">
    <property type="entry name" value="THIOL_PROTEASE_HIS"/>
    <property type="match status" value="1"/>
</dbReference>
<dbReference type="GO" id="GO:0006508">
    <property type="term" value="P:proteolysis"/>
    <property type="evidence" value="ECO:0007669"/>
    <property type="project" value="UniProtKB-KW"/>
</dbReference>
<evidence type="ECO:0000256" key="7">
    <source>
        <dbReference type="ARBA" id="ARBA00023157"/>
    </source>
</evidence>
<dbReference type="InterPro" id="IPR038765">
    <property type="entry name" value="Papain-like_cys_pep_sf"/>
</dbReference>
<proteinExistence type="inferred from homology"/>
<dbReference type="SUPFAM" id="SSF54001">
    <property type="entry name" value="Cysteine proteinases"/>
    <property type="match status" value="1"/>
</dbReference>
<dbReference type="GO" id="GO:0004197">
    <property type="term" value="F:cysteine-type endopeptidase activity"/>
    <property type="evidence" value="ECO:0007669"/>
    <property type="project" value="InterPro"/>
</dbReference>
<dbReference type="EMBL" id="CAACVG010008035">
    <property type="protein sequence ID" value="VEN48153.1"/>
    <property type="molecule type" value="Genomic_DNA"/>
</dbReference>
<evidence type="ECO:0000256" key="1">
    <source>
        <dbReference type="ARBA" id="ARBA00008455"/>
    </source>
</evidence>
<dbReference type="InterPro" id="IPR000668">
    <property type="entry name" value="Peptidase_C1A_C"/>
</dbReference>
<name>A0A653CK48_CALMS</name>
<dbReference type="Pfam" id="PF08127">
    <property type="entry name" value="Propeptide_C1"/>
    <property type="match status" value="1"/>
</dbReference>
<gene>
    <name evidence="10" type="ORF">CALMAC_LOCUS9716</name>
</gene>
<dbReference type="InterPro" id="IPR012599">
    <property type="entry name" value="Propeptide_C1A"/>
</dbReference>
<evidence type="ECO:0000259" key="9">
    <source>
        <dbReference type="SMART" id="SM00645"/>
    </source>
</evidence>
<comment type="similarity">
    <text evidence="1">Belongs to the peptidase C1 family.</text>
</comment>
<evidence type="ECO:0000313" key="10">
    <source>
        <dbReference type="EMBL" id="VEN48153.1"/>
    </source>
</evidence>
<keyword evidence="5" id="KW-0788">Thiol protease</keyword>
<dbReference type="PANTHER" id="PTHR12411">
    <property type="entry name" value="CYSTEINE PROTEASE FAMILY C1-RELATED"/>
    <property type="match status" value="1"/>
</dbReference>
<feature type="signal peptide" evidence="8">
    <location>
        <begin position="1"/>
        <end position="17"/>
    </location>
</feature>
<keyword evidence="2" id="KW-0645">Protease</keyword>